<proteinExistence type="predicted"/>
<evidence type="ECO:0000259" key="6">
    <source>
        <dbReference type="PROSITE" id="PS50977"/>
    </source>
</evidence>
<feature type="DNA-binding region" description="H-T-H motif" evidence="4">
    <location>
        <begin position="62"/>
        <end position="81"/>
    </location>
</feature>
<dbReference type="RefSeq" id="WP_382040495.1">
    <property type="nucleotide sequence ID" value="NZ_JBHSKJ010000006.1"/>
</dbReference>
<dbReference type="PROSITE" id="PS50977">
    <property type="entry name" value="HTH_TETR_2"/>
    <property type="match status" value="1"/>
</dbReference>
<evidence type="ECO:0000256" key="2">
    <source>
        <dbReference type="ARBA" id="ARBA00023125"/>
    </source>
</evidence>
<feature type="region of interest" description="Disordered" evidence="5">
    <location>
        <begin position="1"/>
        <end position="40"/>
    </location>
</feature>
<accession>A0ABV9ZZ26</accession>
<keyword evidence="2 4" id="KW-0238">DNA-binding</keyword>
<feature type="domain" description="HTH tetR-type" evidence="6">
    <location>
        <begin position="39"/>
        <end position="99"/>
    </location>
</feature>
<evidence type="ECO:0000313" key="8">
    <source>
        <dbReference type="Proteomes" id="UP001596222"/>
    </source>
</evidence>
<sequence length="244" mass="25770">MTSSTTTGSTTAGGTAAGGTATRSTAPRSDTGMRGRKRERTRRAIAEAAFRLFAEEGFDAVTLTRIAAEADVAPATVFTHYASKEDIFFGRRSEFEAGIAEAVAGAATAVEVVDGVHRACAAAFDAVLDEASLPQARTFSRILLNSPALRRSYLPLGQARREQLLDLLLERAGERAADPGIRAELEVFASLTGAVRELSFDALHAALAADEPAERVREAARAALTHGCDRLALAYADAEFLDAA</sequence>
<dbReference type="Pfam" id="PF00440">
    <property type="entry name" value="TetR_N"/>
    <property type="match status" value="1"/>
</dbReference>
<name>A0ABV9ZZ26_9ACTN</name>
<dbReference type="Gene3D" id="1.10.357.10">
    <property type="entry name" value="Tetracycline Repressor, domain 2"/>
    <property type="match status" value="1"/>
</dbReference>
<organism evidence="7 8">
    <name type="scientific">Streptomyces aureoversilis</name>
    <dbReference type="NCBI Taxonomy" id="67277"/>
    <lineage>
        <taxon>Bacteria</taxon>
        <taxon>Bacillati</taxon>
        <taxon>Actinomycetota</taxon>
        <taxon>Actinomycetes</taxon>
        <taxon>Kitasatosporales</taxon>
        <taxon>Streptomycetaceae</taxon>
        <taxon>Streptomyces</taxon>
    </lineage>
</organism>
<keyword evidence="3" id="KW-0804">Transcription</keyword>
<dbReference type="EMBL" id="JBHSKJ010000006">
    <property type="protein sequence ID" value="MFC5145528.1"/>
    <property type="molecule type" value="Genomic_DNA"/>
</dbReference>
<dbReference type="SUPFAM" id="SSF46689">
    <property type="entry name" value="Homeodomain-like"/>
    <property type="match status" value="1"/>
</dbReference>
<evidence type="ECO:0000256" key="1">
    <source>
        <dbReference type="ARBA" id="ARBA00023015"/>
    </source>
</evidence>
<keyword evidence="8" id="KW-1185">Reference proteome</keyword>
<evidence type="ECO:0000313" key="7">
    <source>
        <dbReference type="EMBL" id="MFC5145528.1"/>
    </source>
</evidence>
<evidence type="ECO:0000256" key="5">
    <source>
        <dbReference type="SAM" id="MobiDB-lite"/>
    </source>
</evidence>
<comment type="caution">
    <text evidence="7">The sequence shown here is derived from an EMBL/GenBank/DDBJ whole genome shotgun (WGS) entry which is preliminary data.</text>
</comment>
<dbReference type="InterPro" id="IPR001647">
    <property type="entry name" value="HTH_TetR"/>
</dbReference>
<dbReference type="InterPro" id="IPR050109">
    <property type="entry name" value="HTH-type_TetR-like_transc_reg"/>
</dbReference>
<protein>
    <submittedName>
        <fullName evidence="7">TetR/AcrR family transcriptional regulator</fullName>
    </submittedName>
</protein>
<evidence type="ECO:0000256" key="4">
    <source>
        <dbReference type="PROSITE-ProRule" id="PRU00335"/>
    </source>
</evidence>
<dbReference type="PANTHER" id="PTHR30055">
    <property type="entry name" value="HTH-TYPE TRANSCRIPTIONAL REGULATOR RUTR"/>
    <property type="match status" value="1"/>
</dbReference>
<dbReference type="InterPro" id="IPR009057">
    <property type="entry name" value="Homeodomain-like_sf"/>
</dbReference>
<feature type="compositionally biased region" description="Low complexity" evidence="5">
    <location>
        <begin position="1"/>
        <end position="26"/>
    </location>
</feature>
<gene>
    <name evidence="7" type="ORF">ACFPP6_12750</name>
</gene>
<dbReference type="Proteomes" id="UP001596222">
    <property type="component" value="Unassembled WGS sequence"/>
</dbReference>
<dbReference type="PANTHER" id="PTHR30055:SF234">
    <property type="entry name" value="HTH-TYPE TRANSCRIPTIONAL REGULATOR BETI"/>
    <property type="match status" value="1"/>
</dbReference>
<reference evidence="8" key="1">
    <citation type="journal article" date="2019" name="Int. J. Syst. Evol. Microbiol.">
        <title>The Global Catalogue of Microorganisms (GCM) 10K type strain sequencing project: providing services to taxonomists for standard genome sequencing and annotation.</title>
        <authorList>
            <consortium name="The Broad Institute Genomics Platform"/>
            <consortium name="The Broad Institute Genome Sequencing Center for Infectious Disease"/>
            <person name="Wu L."/>
            <person name="Ma J."/>
        </authorList>
    </citation>
    <scope>NUCLEOTIDE SEQUENCE [LARGE SCALE GENOMIC DNA]</scope>
    <source>
        <strain evidence="8">CGMCC 4.1641</strain>
    </source>
</reference>
<keyword evidence="1" id="KW-0805">Transcription regulation</keyword>
<dbReference type="PRINTS" id="PR00455">
    <property type="entry name" value="HTHTETR"/>
</dbReference>
<evidence type="ECO:0000256" key="3">
    <source>
        <dbReference type="ARBA" id="ARBA00023163"/>
    </source>
</evidence>